<feature type="transmembrane region" description="Helical" evidence="6">
    <location>
        <begin position="148"/>
        <end position="166"/>
    </location>
</feature>
<dbReference type="Gene3D" id="1.20.1250.20">
    <property type="entry name" value="MFS general substrate transporter like domains"/>
    <property type="match status" value="2"/>
</dbReference>
<keyword evidence="4 6" id="KW-1133">Transmembrane helix</keyword>
<evidence type="ECO:0000256" key="1">
    <source>
        <dbReference type="ARBA" id="ARBA00004141"/>
    </source>
</evidence>
<feature type="transmembrane region" description="Helical" evidence="6">
    <location>
        <begin position="326"/>
        <end position="345"/>
    </location>
</feature>
<feature type="transmembrane region" description="Helical" evidence="6">
    <location>
        <begin position="415"/>
        <end position="437"/>
    </location>
</feature>
<evidence type="ECO:0000256" key="4">
    <source>
        <dbReference type="ARBA" id="ARBA00022989"/>
    </source>
</evidence>
<evidence type="ECO:0000259" key="7">
    <source>
        <dbReference type="PROSITE" id="PS50850"/>
    </source>
</evidence>
<keyword evidence="3 6" id="KW-0812">Transmembrane</keyword>
<dbReference type="InterPro" id="IPR011701">
    <property type="entry name" value="MFS"/>
</dbReference>
<dbReference type="GeneID" id="30011927"/>
<feature type="transmembrane region" description="Helical" evidence="6">
    <location>
        <begin position="118"/>
        <end position="136"/>
    </location>
</feature>
<reference evidence="8 9" key="1">
    <citation type="submission" date="2016-04" db="EMBL/GenBank/DDBJ databases">
        <title>Draft genome of Fonsecaea erecta CBS 125763.</title>
        <authorList>
            <person name="Weiss V.A."/>
            <person name="Vicente V.A."/>
            <person name="Raittz R.T."/>
            <person name="Moreno L.F."/>
            <person name="De Souza E.M."/>
            <person name="Pedrosa F.O."/>
            <person name="Steffens M.B."/>
            <person name="Faoro H."/>
            <person name="Tadra-Sfeir M.Z."/>
            <person name="Najafzadeh M.J."/>
            <person name="Felipe M.S."/>
            <person name="Teixeira M."/>
            <person name="Sun J."/>
            <person name="Xi L."/>
            <person name="Gomes R."/>
            <person name="De Azevedo C.M."/>
            <person name="Salgado C.G."/>
            <person name="Da Silva M.B."/>
            <person name="Nascimento M.F."/>
            <person name="Queiroz-Telles F."/>
            <person name="Attili D.S."/>
            <person name="Gorbushina A."/>
        </authorList>
    </citation>
    <scope>NUCLEOTIDE SEQUENCE [LARGE SCALE GENOMIC DNA]</scope>
    <source>
        <strain evidence="8 9">CBS 125763</strain>
    </source>
</reference>
<dbReference type="FunFam" id="1.20.1250.20:FF:000068">
    <property type="entry name" value="MFS general substrate transporter"/>
    <property type="match status" value="1"/>
</dbReference>
<dbReference type="SUPFAM" id="SSF103473">
    <property type="entry name" value="MFS general substrate transporter"/>
    <property type="match status" value="1"/>
</dbReference>
<evidence type="ECO:0000256" key="2">
    <source>
        <dbReference type="ARBA" id="ARBA00022448"/>
    </source>
</evidence>
<protein>
    <recommendedName>
        <fullName evidence="7">Major facilitator superfamily (MFS) profile domain-containing protein</fullName>
    </recommendedName>
</protein>
<dbReference type="GO" id="GO:0022857">
    <property type="term" value="F:transmembrane transporter activity"/>
    <property type="evidence" value="ECO:0007669"/>
    <property type="project" value="InterPro"/>
</dbReference>
<dbReference type="CDD" id="cd17327">
    <property type="entry name" value="MFS_FEN2_like"/>
    <property type="match status" value="1"/>
</dbReference>
<dbReference type="PANTHER" id="PTHR43791">
    <property type="entry name" value="PERMEASE-RELATED"/>
    <property type="match status" value="1"/>
</dbReference>
<sequence length="499" mass="55358">MPLEERALQQGKSVDNAESEIAHSIMIEDTRQIPDLTETERKKLLRKMDLRLVPMVTLLYLLSFLDRGNIGNARLGGLEDDLGLVGNQYNIALTIFFFPYCLFEAPSNLLLMRFRPSIWLPSIMIAWGTVMTLMGTVQNYEGLLATRFFLGMTESGLFPGVAYYLTMWYTRHEVQFRMGLFFAGASLAGGFSGLLAYAILKMDGVAGQAGWRWIFILEGILTVIVAVAAFWFIHDFPETAKFLTQRERVYLVHRLRHDLGGQGHDGEAVGLETSFRWKYVAMAFTDWQTYMMVLLYWAACCPLYGVSLFLPTIVKSMGYKSTEAQLLTIPIYAAACISCLLVGYLSDRLKKRAPFVFGCYVAMLTGYIMCAAPKHFTPGLTYAGIMIAACGLYSVIPGLLAWFSNNLAPVHKRSVAMALQIGLGTLAGAAASNFYVASDAPTYRTGHTIELAFVSMGLVLVVTYYISCSLANKKRAKMSLEAYTNQQLAELGDKSPAAS</sequence>
<accession>A0A178ZFV2</accession>
<evidence type="ECO:0000256" key="3">
    <source>
        <dbReference type="ARBA" id="ARBA00022692"/>
    </source>
</evidence>
<dbReference type="PROSITE" id="PS50850">
    <property type="entry name" value="MFS"/>
    <property type="match status" value="1"/>
</dbReference>
<dbReference type="AlphaFoldDB" id="A0A178ZFV2"/>
<dbReference type="RefSeq" id="XP_018692036.1">
    <property type="nucleotide sequence ID" value="XM_018839268.1"/>
</dbReference>
<feature type="transmembrane region" description="Helical" evidence="6">
    <location>
        <begin position="382"/>
        <end position="403"/>
    </location>
</feature>
<dbReference type="Proteomes" id="UP000078343">
    <property type="component" value="Unassembled WGS sequence"/>
</dbReference>
<feature type="domain" description="Major facilitator superfamily (MFS) profile" evidence="7">
    <location>
        <begin position="52"/>
        <end position="475"/>
    </location>
</feature>
<dbReference type="FunFam" id="1.20.1250.20:FF:000034">
    <property type="entry name" value="MFS general substrate transporter"/>
    <property type="match status" value="1"/>
</dbReference>
<feature type="transmembrane region" description="Helical" evidence="6">
    <location>
        <begin position="211"/>
        <end position="233"/>
    </location>
</feature>
<comment type="caution">
    <text evidence="8">The sequence shown here is derived from an EMBL/GenBank/DDBJ whole genome shotgun (WGS) entry which is preliminary data.</text>
</comment>
<feature type="transmembrane region" description="Helical" evidence="6">
    <location>
        <begin position="357"/>
        <end position="376"/>
    </location>
</feature>
<evidence type="ECO:0000256" key="5">
    <source>
        <dbReference type="ARBA" id="ARBA00023136"/>
    </source>
</evidence>
<feature type="transmembrane region" description="Helical" evidence="6">
    <location>
        <begin position="178"/>
        <end position="199"/>
    </location>
</feature>
<comment type="subcellular location">
    <subcellularLocation>
        <location evidence="1">Membrane</location>
        <topology evidence="1">Multi-pass membrane protein</topology>
    </subcellularLocation>
</comment>
<keyword evidence="2" id="KW-0813">Transport</keyword>
<keyword evidence="5 6" id="KW-0472">Membrane</keyword>
<dbReference type="GO" id="GO:0016020">
    <property type="term" value="C:membrane"/>
    <property type="evidence" value="ECO:0007669"/>
    <property type="project" value="UniProtKB-SubCell"/>
</dbReference>
<dbReference type="OrthoDB" id="2962993at2759"/>
<dbReference type="PANTHER" id="PTHR43791:SF18">
    <property type="entry name" value="NICOTINIC ACID TRANSPORTER TNA1, PUTATIVE (AFU_ORTHOLOGUE AFUA_3G03820)-RELATED"/>
    <property type="match status" value="1"/>
</dbReference>
<evidence type="ECO:0000313" key="9">
    <source>
        <dbReference type="Proteomes" id="UP000078343"/>
    </source>
</evidence>
<feature type="transmembrane region" description="Helical" evidence="6">
    <location>
        <begin position="449"/>
        <end position="468"/>
    </location>
</feature>
<dbReference type="InterPro" id="IPR020846">
    <property type="entry name" value="MFS_dom"/>
</dbReference>
<dbReference type="Pfam" id="PF07690">
    <property type="entry name" value="MFS_1"/>
    <property type="match status" value="1"/>
</dbReference>
<evidence type="ECO:0000256" key="6">
    <source>
        <dbReference type="SAM" id="Phobius"/>
    </source>
</evidence>
<organism evidence="8 9">
    <name type="scientific">Fonsecaea erecta</name>
    <dbReference type="NCBI Taxonomy" id="1367422"/>
    <lineage>
        <taxon>Eukaryota</taxon>
        <taxon>Fungi</taxon>
        <taxon>Dikarya</taxon>
        <taxon>Ascomycota</taxon>
        <taxon>Pezizomycotina</taxon>
        <taxon>Eurotiomycetes</taxon>
        <taxon>Chaetothyriomycetidae</taxon>
        <taxon>Chaetothyriales</taxon>
        <taxon>Herpotrichiellaceae</taxon>
        <taxon>Fonsecaea</taxon>
    </lineage>
</organism>
<feature type="transmembrane region" description="Helical" evidence="6">
    <location>
        <begin position="50"/>
        <end position="70"/>
    </location>
</feature>
<dbReference type="InterPro" id="IPR036259">
    <property type="entry name" value="MFS_trans_sf"/>
</dbReference>
<proteinExistence type="predicted"/>
<feature type="transmembrane region" description="Helical" evidence="6">
    <location>
        <begin position="294"/>
        <end position="314"/>
    </location>
</feature>
<keyword evidence="9" id="KW-1185">Reference proteome</keyword>
<feature type="transmembrane region" description="Helical" evidence="6">
    <location>
        <begin position="90"/>
        <end position="111"/>
    </location>
</feature>
<dbReference type="EMBL" id="LVYI01000006">
    <property type="protein sequence ID" value="OAP58669.1"/>
    <property type="molecule type" value="Genomic_DNA"/>
</dbReference>
<name>A0A178ZFV2_9EURO</name>
<evidence type="ECO:0000313" key="8">
    <source>
        <dbReference type="EMBL" id="OAP58669.1"/>
    </source>
</evidence>
<gene>
    <name evidence="8" type="ORF">AYL99_07759</name>
</gene>